<evidence type="ECO:0000256" key="1">
    <source>
        <dbReference type="SAM" id="MobiDB-lite"/>
    </source>
</evidence>
<dbReference type="Proteomes" id="UP000189513">
    <property type="component" value="Unassembled WGS sequence"/>
</dbReference>
<reference evidence="3" key="3">
    <citation type="submission" date="2017-01" db="EMBL/GenBank/DDBJ databases">
        <authorList>
            <person name="Mah S.A."/>
            <person name="Swanson W.J."/>
            <person name="Moy G.W."/>
            <person name="Vacquier V.D."/>
        </authorList>
    </citation>
    <scope>NUCLEOTIDE SEQUENCE [LARGE SCALE GENOMIC DNA]</scope>
    <source>
        <strain evidence="3">65</strain>
    </source>
</reference>
<evidence type="ECO:0000313" key="4">
    <source>
        <dbReference type="Proteomes" id="UP000189513"/>
    </source>
</evidence>
<dbReference type="GO" id="GO:0070682">
    <property type="term" value="P:proteasome regulatory particle assembly"/>
    <property type="evidence" value="ECO:0007669"/>
    <property type="project" value="InterPro"/>
</dbReference>
<dbReference type="VEuPathDB" id="FungiDB:BON22_4849"/>
<proteinExistence type="predicted"/>
<dbReference type="STRING" id="36022.A0A061AW32"/>
<name>A0A061AW32_CYBFA</name>
<dbReference type="InterPro" id="IPR038966">
    <property type="entry name" value="TMA17"/>
</dbReference>
<dbReference type="PANTHER" id="PTHR40422:SF1">
    <property type="entry name" value="TRANSLATION MACHINERY-ASSOCIATED PROTEIN 17"/>
    <property type="match status" value="1"/>
</dbReference>
<feature type="region of interest" description="Disordered" evidence="1">
    <location>
        <begin position="132"/>
        <end position="152"/>
    </location>
</feature>
<dbReference type="EMBL" id="MPUK01000012">
    <property type="protein sequence ID" value="ONH65275.1"/>
    <property type="molecule type" value="Genomic_DNA"/>
</dbReference>
<sequence length="152" mass="17345">MSTIKRPIQIEEFIVTLRQVQDDELYQIKKMIVSYIAKLNKTNTKLDKLVKGEEMDDPSDEDDDFDVVAEDDKELFKDIINENLVVVRNYEERIEAVDNELQHRGLPRESSGVIELPADHEVSQGLSIPSVKESIDTDNNGIDNNAPNSLFL</sequence>
<evidence type="ECO:0000313" key="3">
    <source>
        <dbReference type="EMBL" id="ONH65275.1"/>
    </source>
</evidence>
<dbReference type="PANTHER" id="PTHR40422">
    <property type="entry name" value="TRANSLATION MACHINERY-ASSOCIATED PROTEIN 17"/>
    <property type="match status" value="1"/>
</dbReference>
<dbReference type="OrthoDB" id="548474at2759"/>
<dbReference type="EMBL" id="LK052893">
    <property type="protein sequence ID" value="CDR41863.1"/>
    <property type="molecule type" value="Genomic_DNA"/>
</dbReference>
<organism evidence="2">
    <name type="scientific">Cyberlindnera fabianii</name>
    <name type="common">Yeast</name>
    <name type="synonym">Hansenula fabianii</name>
    <dbReference type="NCBI Taxonomy" id="36022"/>
    <lineage>
        <taxon>Eukaryota</taxon>
        <taxon>Fungi</taxon>
        <taxon>Dikarya</taxon>
        <taxon>Ascomycota</taxon>
        <taxon>Saccharomycotina</taxon>
        <taxon>Saccharomycetes</taxon>
        <taxon>Phaffomycetales</taxon>
        <taxon>Phaffomycetaceae</taxon>
        <taxon>Cyberlindnera</taxon>
    </lineage>
</organism>
<dbReference type="GO" id="GO:0030674">
    <property type="term" value="F:protein-macromolecule adaptor activity"/>
    <property type="evidence" value="ECO:0007669"/>
    <property type="project" value="TreeGrafter"/>
</dbReference>
<keyword evidence="4" id="KW-1185">Reference proteome</keyword>
<dbReference type="AlphaFoldDB" id="A0A061AW32"/>
<feature type="compositionally biased region" description="Polar residues" evidence="1">
    <location>
        <begin position="137"/>
        <end position="152"/>
    </location>
</feature>
<reference evidence="4" key="2">
    <citation type="journal article" date="2017" name="Genome Announc.">
        <title>Genome sequences of Cyberlindnera fabianii 65, Pichia kudriavzevii 129, and Saccharomyces cerevisiae 131 isolated from fermented masau fruits in Zimbabwe.</title>
        <authorList>
            <person name="van Rijswijck I.M.H."/>
            <person name="Derks M.F.L."/>
            <person name="Abee T."/>
            <person name="de Ridder D."/>
            <person name="Smid E.J."/>
        </authorList>
    </citation>
    <scope>NUCLEOTIDE SEQUENCE [LARGE SCALE GENOMIC DNA]</scope>
    <source>
        <strain evidence="4">65</strain>
    </source>
</reference>
<gene>
    <name evidence="3" type="ORF">BON22_4849</name>
    <name evidence="2" type="ORF">CYFA0S_08e00914g</name>
</gene>
<reference evidence="2" key="1">
    <citation type="journal article" date="2014" name="Genome Announc.">
        <title>Genome sequence of the yeast Cyberlindnera fabianii (Hansenula fabianii).</title>
        <authorList>
            <person name="Freel K.C."/>
            <person name="Sarilar V."/>
            <person name="Neuveglise C."/>
            <person name="Devillers H."/>
            <person name="Friedrich A."/>
            <person name="Schacherer J."/>
        </authorList>
    </citation>
    <scope>NUCLEOTIDE SEQUENCE</scope>
    <source>
        <strain evidence="2">YJS4271</strain>
    </source>
</reference>
<dbReference type="OMA" id="NAPNSVY"/>
<protein>
    <submittedName>
        <fullName evidence="2">CYFA0S08e00914g1_1</fullName>
    </submittedName>
    <submittedName>
        <fullName evidence="3">Translation machinery-associated protein 17</fullName>
    </submittedName>
</protein>
<evidence type="ECO:0000313" key="2">
    <source>
        <dbReference type="EMBL" id="CDR41863.1"/>
    </source>
</evidence>
<accession>A0A061AW32</accession>